<keyword evidence="10" id="KW-0915">Sodium</keyword>
<evidence type="ECO:0000259" key="15">
    <source>
        <dbReference type="PROSITE" id="PS50109"/>
    </source>
</evidence>
<dbReference type="InterPro" id="IPR036890">
    <property type="entry name" value="HATPase_C_sf"/>
</dbReference>
<feature type="transmembrane region" description="Helical" evidence="14">
    <location>
        <begin position="317"/>
        <end position="346"/>
    </location>
</feature>
<organism evidence="17 18">
    <name type="scientific">Gallaecimonas pentaromativorans</name>
    <dbReference type="NCBI Taxonomy" id="584787"/>
    <lineage>
        <taxon>Bacteria</taxon>
        <taxon>Pseudomonadati</taxon>
        <taxon>Pseudomonadota</taxon>
        <taxon>Gammaproteobacteria</taxon>
        <taxon>Enterobacterales</taxon>
        <taxon>Gallaecimonadaceae</taxon>
        <taxon>Gallaecimonas</taxon>
    </lineage>
</organism>
<dbReference type="InterPro" id="IPR000014">
    <property type="entry name" value="PAS"/>
</dbReference>
<feature type="transmembrane region" description="Helical" evidence="14">
    <location>
        <begin position="6"/>
        <end position="25"/>
    </location>
</feature>
<dbReference type="SUPFAM" id="SSF52172">
    <property type="entry name" value="CheY-like"/>
    <property type="match status" value="1"/>
</dbReference>
<evidence type="ECO:0000256" key="9">
    <source>
        <dbReference type="ARBA" id="ARBA00022989"/>
    </source>
</evidence>
<dbReference type="SUPFAM" id="SSF55785">
    <property type="entry name" value="PYP-like sensor domain (PAS domain)"/>
    <property type="match status" value="1"/>
</dbReference>
<dbReference type="CDD" id="cd00082">
    <property type="entry name" value="HisKA"/>
    <property type="match status" value="1"/>
</dbReference>
<dbReference type="InterPro" id="IPR004358">
    <property type="entry name" value="Sig_transdc_His_kin-like_C"/>
</dbReference>
<keyword evidence="12" id="KW-0406">Ion transport</keyword>
<dbReference type="SMART" id="SM00388">
    <property type="entry name" value="HisKA"/>
    <property type="match status" value="1"/>
</dbReference>
<dbReference type="InterPro" id="IPR003661">
    <property type="entry name" value="HisK_dim/P_dom"/>
</dbReference>
<dbReference type="Proteomes" id="UP000268033">
    <property type="component" value="Unassembled WGS sequence"/>
</dbReference>
<evidence type="ECO:0000256" key="1">
    <source>
        <dbReference type="ARBA" id="ARBA00000085"/>
    </source>
</evidence>
<keyword evidence="6" id="KW-0808">Transferase</keyword>
<dbReference type="InterPro" id="IPR011006">
    <property type="entry name" value="CheY-like_superfamily"/>
</dbReference>
<dbReference type="InterPro" id="IPR035965">
    <property type="entry name" value="PAS-like_dom_sf"/>
</dbReference>
<dbReference type="NCBIfam" id="NF041832">
    <property type="entry name" value="near_NosP_CTERM"/>
    <property type="match status" value="1"/>
</dbReference>
<evidence type="ECO:0000256" key="11">
    <source>
        <dbReference type="ARBA" id="ARBA00023136"/>
    </source>
</evidence>
<dbReference type="Pfam" id="PF12860">
    <property type="entry name" value="PAS_7"/>
    <property type="match status" value="1"/>
</dbReference>
<dbReference type="CDD" id="cd10322">
    <property type="entry name" value="SLC5sbd"/>
    <property type="match status" value="1"/>
</dbReference>
<dbReference type="FunFam" id="3.30.565.10:FF:000049">
    <property type="entry name" value="Two-component sensor histidine kinase"/>
    <property type="match status" value="1"/>
</dbReference>
<keyword evidence="12" id="KW-0813">Transport</keyword>
<dbReference type="Gene3D" id="3.40.50.2300">
    <property type="match status" value="1"/>
</dbReference>
<dbReference type="SMART" id="SM00387">
    <property type="entry name" value="HATPase_c"/>
    <property type="match status" value="1"/>
</dbReference>
<evidence type="ECO:0000313" key="17">
    <source>
        <dbReference type="EMBL" id="ROQ27502.1"/>
    </source>
</evidence>
<feature type="transmembrane region" description="Helical" evidence="14">
    <location>
        <begin position="401"/>
        <end position="425"/>
    </location>
</feature>
<feature type="transmembrane region" description="Helical" evidence="14">
    <location>
        <begin position="60"/>
        <end position="80"/>
    </location>
</feature>
<proteinExistence type="inferred from homology"/>
<evidence type="ECO:0000256" key="10">
    <source>
        <dbReference type="ARBA" id="ARBA00023053"/>
    </source>
</evidence>
<dbReference type="PANTHER" id="PTHR43047:SF9">
    <property type="entry name" value="HISTIDINE KINASE"/>
    <property type="match status" value="1"/>
</dbReference>
<comment type="caution">
    <text evidence="17">The sequence shown here is derived from an EMBL/GenBank/DDBJ whole genome shotgun (WGS) entry which is preliminary data.</text>
</comment>
<dbReference type="STRING" id="584787.GCA_001247655_02591"/>
<dbReference type="Pfam" id="PF02518">
    <property type="entry name" value="HATPase_c"/>
    <property type="match status" value="1"/>
</dbReference>
<reference evidence="17 18" key="1">
    <citation type="submission" date="2018-11" db="EMBL/GenBank/DDBJ databases">
        <title>Genomic Encyclopedia of Type Strains, Phase IV (KMG-IV): sequencing the most valuable type-strain genomes for metagenomic binning, comparative biology and taxonomic classification.</title>
        <authorList>
            <person name="Goeker M."/>
        </authorList>
    </citation>
    <scope>NUCLEOTIDE SEQUENCE [LARGE SCALE GENOMIC DNA]</scope>
    <source>
        <strain evidence="17 18">DSM 21945</strain>
    </source>
</reference>
<dbReference type="Gene3D" id="3.30.450.20">
    <property type="entry name" value="PAS domain"/>
    <property type="match status" value="1"/>
</dbReference>
<feature type="transmembrane region" description="Helical" evidence="14">
    <location>
        <begin position="273"/>
        <end position="297"/>
    </location>
</feature>
<dbReference type="InterPro" id="IPR003594">
    <property type="entry name" value="HATPase_dom"/>
</dbReference>
<evidence type="ECO:0000256" key="3">
    <source>
        <dbReference type="ARBA" id="ARBA00006434"/>
    </source>
</evidence>
<evidence type="ECO:0000256" key="13">
    <source>
        <dbReference type="PROSITE-ProRule" id="PRU00169"/>
    </source>
</evidence>
<dbReference type="CDD" id="cd00156">
    <property type="entry name" value="REC"/>
    <property type="match status" value="1"/>
</dbReference>
<dbReference type="PROSITE" id="PS50110">
    <property type="entry name" value="RESPONSE_REGULATORY"/>
    <property type="match status" value="1"/>
</dbReference>
<feature type="domain" description="Histidine kinase" evidence="15">
    <location>
        <begin position="759"/>
        <end position="969"/>
    </location>
</feature>
<dbReference type="GO" id="GO:0022857">
    <property type="term" value="F:transmembrane transporter activity"/>
    <property type="evidence" value="ECO:0007669"/>
    <property type="project" value="InterPro"/>
</dbReference>
<keyword evidence="9 14" id="KW-1133">Transmembrane helix</keyword>
<keyword evidence="5 13" id="KW-0597">Phosphoprotein</keyword>
<dbReference type="PROSITE" id="PS50109">
    <property type="entry name" value="HIS_KIN"/>
    <property type="match status" value="1"/>
</dbReference>
<comment type="similarity">
    <text evidence="3">Belongs to the sodium:solute symporter (SSF) (TC 2.A.21) family.</text>
</comment>
<feature type="modified residue" description="4-aspartylphosphate" evidence="13">
    <location>
        <position position="1039"/>
    </location>
</feature>
<dbReference type="CDD" id="cd00130">
    <property type="entry name" value="PAS"/>
    <property type="match status" value="1"/>
</dbReference>
<evidence type="ECO:0000259" key="16">
    <source>
        <dbReference type="PROSITE" id="PS50110"/>
    </source>
</evidence>
<evidence type="ECO:0000256" key="7">
    <source>
        <dbReference type="ARBA" id="ARBA00022692"/>
    </source>
</evidence>
<dbReference type="GO" id="GO:0005886">
    <property type="term" value="C:plasma membrane"/>
    <property type="evidence" value="ECO:0007669"/>
    <property type="project" value="TreeGrafter"/>
</dbReference>
<dbReference type="GO" id="GO:0000155">
    <property type="term" value="F:phosphorelay sensor kinase activity"/>
    <property type="evidence" value="ECO:0007669"/>
    <property type="project" value="InterPro"/>
</dbReference>
<dbReference type="Pfam" id="PF00072">
    <property type="entry name" value="Response_reg"/>
    <property type="match status" value="1"/>
</dbReference>
<evidence type="ECO:0000256" key="8">
    <source>
        <dbReference type="ARBA" id="ARBA00022777"/>
    </source>
</evidence>
<comment type="subcellular location">
    <subcellularLocation>
        <location evidence="2">Membrane</location>
        <topology evidence="2">Multi-pass membrane protein</topology>
    </subcellularLocation>
</comment>
<feature type="transmembrane region" description="Helical" evidence="14">
    <location>
        <begin position="183"/>
        <end position="210"/>
    </location>
</feature>
<dbReference type="EMBL" id="RJUL01000004">
    <property type="protein sequence ID" value="ROQ27502.1"/>
    <property type="molecule type" value="Genomic_DNA"/>
</dbReference>
<dbReference type="PANTHER" id="PTHR43047">
    <property type="entry name" value="TWO-COMPONENT HISTIDINE PROTEIN KINASE"/>
    <property type="match status" value="1"/>
</dbReference>
<keyword evidence="7 14" id="KW-0812">Transmembrane</keyword>
<dbReference type="GO" id="GO:0006814">
    <property type="term" value="P:sodium ion transport"/>
    <property type="evidence" value="ECO:0007669"/>
    <property type="project" value="UniProtKB-KW"/>
</dbReference>
<evidence type="ECO:0000256" key="6">
    <source>
        <dbReference type="ARBA" id="ARBA00022679"/>
    </source>
</evidence>
<feature type="transmembrane region" description="Helical" evidence="14">
    <location>
        <begin position="376"/>
        <end position="395"/>
    </location>
</feature>
<dbReference type="RefSeq" id="WP_050658156.1">
    <property type="nucleotide sequence ID" value="NZ_JBLXEP010000006.1"/>
</dbReference>
<keyword evidence="12" id="KW-0739">Sodium transport</keyword>
<feature type="transmembrane region" description="Helical" evidence="14">
    <location>
        <begin position="152"/>
        <end position="171"/>
    </location>
</feature>
<name>A0A3N1P826_9GAMM</name>
<feature type="transmembrane region" description="Helical" evidence="14">
    <location>
        <begin position="230"/>
        <end position="252"/>
    </location>
</feature>
<accession>A0A3N1P826</accession>
<comment type="catalytic activity">
    <reaction evidence="1">
        <text>ATP + protein L-histidine = ADP + protein N-phospho-L-histidine.</text>
        <dbReference type="EC" id="2.7.13.3"/>
    </reaction>
</comment>
<dbReference type="Gene3D" id="1.20.1730.10">
    <property type="entry name" value="Sodium/glucose cotransporter"/>
    <property type="match status" value="1"/>
</dbReference>
<evidence type="ECO:0000313" key="18">
    <source>
        <dbReference type="Proteomes" id="UP000268033"/>
    </source>
</evidence>
<feature type="domain" description="Response regulatory" evidence="16">
    <location>
        <begin position="990"/>
        <end position="1105"/>
    </location>
</feature>
<feature type="transmembrane region" description="Helical" evidence="14">
    <location>
        <begin position="37"/>
        <end position="54"/>
    </location>
</feature>
<evidence type="ECO:0000256" key="4">
    <source>
        <dbReference type="ARBA" id="ARBA00012438"/>
    </source>
</evidence>
<dbReference type="PRINTS" id="PR00344">
    <property type="entry name" value="BCTRLSENSOR"/>
</dbReference>
<dbReference type="CDD" id="cd00075">
    <property type="entry name" value="HATPase"/>
    <property type="match status" value="1"/>
</dbReference>
<feature type="transmembrane region" description="Helical" evidence="14">
    <location>
        <begin position="432"/>
        <end position="448"/>
    </location>
</feature>
<keyword evidence="18" id="KW-1185">Reference proteome</keyword>
<evidence type="ECO:0000256" key="5">
    <source>
        <dbReference type="ARBA" id="ARBA00022553"/>
    </source>
</evidence>
<dbReference type="AlphaFoldDB" id="A0A3N1P826"/>
<dbReference type="Pfam" id="PF00512">
    <property type="entry name" value="HisKA"/>
    <property type="match status" value="1"/>
</dbReference>
<evidence type="ECO:0000256" key="14">
    <source>
        <dbReference type="SAM" id="Phobius"/>
    </source>
</evidence>
<dbReference type="Gene3D" id="1.10.287.130">
    <property type="match status" value="1"/>
</dbReference>
<keyword evidence="11 14" id="KW-0472">Membrane</keyword>
<dbReference type="PROSITE" id="PS50283">
    <property type="entry name" value="NA_SOLUT_SYMP_3"/>
    <property type="match status" value="1"/>
</dbReference>
<dbReference type="OrthoDB" id="9764438at2"/>
<dbReference type="FunFam" id="1.10.287.130:FF:000063">
    <property type="entry name" value="Hybrid sensor histidine kinase/response regulator"/>
    <property type="match status" value="1"/>
</dbReference>
<sequence length="1112" mass="122045">MPLWLMGTFSLAYVLLLFGIAYWGDRARRKFNPPSRKLIYAFSLAVYCSSWTFLGTVGQAYHSIWSFLPVYLGPVLLLAFGYPMIKKLIRVCHAQRITSVADFLAARYGKSQILAVTVTLIAILASLPYIALQLKAMVMGFELLADTRLPRTAIAAAVALALVLFASLFGTRKLDATEHHPGLMLAMAFESVVKLVALITVTLVVVYASFDGFGDLITEAVIKDRITQEASSSLPAVLAQSLVGACAFLCLPRLFHVMVVENQEQRDLKTARWIFCCYLVLMAIPVVPLAMAGSLIAPVDHSPDGFVISLPLYQGHPWVAALALLGAISASTSMVVMAAVTIAIMVSNELVLPLLLRTGSIAGRNFERFSTLLLRIRRLIILALMALGFGAYYLMGQQERLAGFGLFAFGIFAQLAPALIGGLYWSQGHRKGVMLGIVAGLGVWWLLAGQMLSSYAMLVSLLVNAMTYVLASMALRAGVRDRLQAAAFVAHQGSRNGGKHQGYLSVQDLKLLVSRFVGPERAERMLQRYLRDGVMSRQSLPRLAPDDLLEEAERLMASVIGASSAALVLRSALEGRDIGLDEVVTLVDEATEQLHFSRDLLQGAIEHASEGMSVVDRDLNLVAWNRRYLELFEYPPGFIYAGRPVADLIRMNAERGWCGKGSVEEHVARRVNYMKMGSPHSSERQRPDGRVIKLQGNPMPNGGFVMTFSDITSYRAAERVLKDANEALEARVEERTHELVVAKAAADKANQGKSRFLAACGHDLMQPLNAARLFVSALLQRTETGTEQALLLENTTISLKAAGELLTDLLDISKLDAGTMKVRRVNFALDELLGNLAYEFKALADEQQIDFHWVSSDAVVDSDKMLLRRIVQNFLTNAFRYSRGGKVLLGARHRGRDLCIEVWDTGPGIAKENLAIIFEEFKRFDKGEKGLGLGLAIADRMSRILGHTLSVRSWEGRGSVFSVTVPRGVRSAAAPQQLMPMNDRTLTGRHVLCIDNETAILDGMRSLLTGWNMKVSTARNRSEAQAIIAREQIDMVLADYHLDEGDNGLQVMQLLREQKGGLLPGILITADTRQELISETQQSGFGFMAKMVKPAALRAMMDRALGPGSAGR</sequence>
<evidence type="ECO:0000256" key="12">
    <source>
        <dbReference type="ARBA" id="ARBA00023201"/>
    </source>
</evidence>
<dbReference type="SMART" id="SM00448">
    <property type="entry name" value="REC"/>
    <property type="match status" value="1"/>
</dbReference>
<dbReference type="SUPFAM" id="SSF47384">
    <property type="entry name" value="Homodimeric domain of signal transducing histidine kinase"/>
    <property type="match status" value="1"/>
</dbReference>
<dbReference type="InterPro" id="IPR036097">
    <property type="entry name" value="HisK_dim/P_sf"/>
</dbReference>
<dbReference type="Gene3D" id="3.30.565.10">
    <property type="entry name" value="Histidine kinase-like ATPase, C-terminal domain"/>
    <property type="match status" value="1"/>
</dbReference>
<dbReference type="InterPro" id="IPR038377">
    <property type="entry name" value="Na/Glc_symporter_sf"/>
</dbReference>
<dbReference type="InterPro" id="IPR001734">
    <property type="entry name" value="Na/solute_symporter"/>
</dbReference>
<feature type="transmembrane region" description="Helical" evidence="14">
    <location>
        <begin position="113"/>
        <end position="132"/>
    </location>
</feature>
<dbReference type="SUPFAM" id="SSF55874">
    <property type="entry name" value="ATPase domain of HSP90 chaperone/DNA topoisomerase II/histidine kinase"/>
    <property type="match status" value="1"/>
</dbReference>
<dbReference type="EC" id="2.7.13.3" evidence="4"/>
<protein>
    <recommendedName>
        <fullName evidence="4">histidine kinase</fullName>
        <ecNumber evidence="4">2.7.13.3</ecNumber>
    </recommendedName>
</protein>
<keyword evidence="8 17" id="KW-0418">Kinase</keyword>
<dbReference type="GO" id="GO:0009927">
    <property type="term" value="F:histidine phosphotransfer kinase activity"/>
    <property type="evidence" value="ECO:0007669"/>
    <property type="project" value="TreeGrafter"/>
</dbReference>
<gene>
    <name evidence="17" type="ORF">EDC28_104152</name>
</gene>
<evidence type="ECO:0000256" key="2">
    <source>
        <dbReference type="ARBA" id="ARBA00004141"/>
    </source>
</evidence>
<dbReference type="InterPro" id="IPR001789">
    <property type="entry name" value="Sig_transdc_resp-reg_receiver"/>
</dbReference>
<dbReference type="InterPro" id="IPR005467">
    <property type="entry name" value="His_kinase_dom"/>
</dbReference>